<keyword evidence="4 9" id="KW-0689">Ribosomal protein</keyword>
<evidence type="ECO:0000256" key="4">
    <source>
        <dbReference type="ARBA" id="ARBA00022980"/>
    </source>
</evidence>
<sequence>MSNKVLAEKVKMTQIWKDERVVPVTVLKFKEDSDFLKEIKPDDKLRVSGVSKGRGFQGVVKRYGFHGGPKSHGQKDRLRAPGSIGATAPQRVIKGRKMAGHMGNVRVTVRNLVVAAVKPEEKILMVRGAVPGARGTMIEIRKT</sequence>
<dbReference type="Gene3D" id="2.40.30.10">
    <property type="entry name" value="Translation factors"/>
    <property type="match status" value="1"/>
</dbReference>
<organism evidence="9 10">
    <name type="scientific">Candidatus Jorgensenbacteria bacterium GWC1_48_12</name>
    <dbReference type="NCBI Taxonomy" id="1798469"/>
    <lineage>
        <taxon>Bacteria</taxon>
        <taxon>Candidatus Joergenseniibacteriota</taxon>
    </lineage>
</organism>
<evidence type="ECO:0000256" key="7">
    <source>
        <dbReference type="ARBA" id="ARBA00035457"/>
    </source>
</evidence>
<protein>
    <recommendedName>
        <fullName evidence="6">Large ribosomal subunit protein uL3</fullName>
    </recommendedName>
    <alternativeName>
        <fullName evidence="7">50S ribosomal protein L3</fullName>
    </alternativeName>
</protein>
<dbReference type="PANTHER" id="PTHR11229">
    <property type="entry name" value="50S RIBOSOMAL PROTEIN L3"/>
    <property type="match status" value="1"/>
</dbReference>
<dbReference type="Proteomes" id="UP000179324">
    <property type="component" value="Unassembled WGS sequence"/>
</dbReference>
<dbReference type="SUPFAM" id="SSF50447">
    <property type="entry name" value="Translation proteins"/>
    <property type="match status" value="1"/>
</dbReference>
<evidence type="ECO:0000256" key="3">
    <source>
        <dbReference type="ARBA" id="ARBA00022884"/>
    </source>
</evidence>
<dbReference type="EMBL" id="MFKI01000020">
    <property type="protein sequence ID" value="OGG38996.1"/>
    <property type="molecule type" value="Genomic_DNA"/>
</dbReference>
<dbReference type="GO" id="GO:0022625">
    <property type="term" value="C:cytosolic large ribosomal subunit"/>
    <property type="evidence" value="ECO:0007669"/>
    <property type="project" value="TreeGrafter"/>
</dbReference>
<dbReference type="GO" id="GO:0019843">
    <property type="term" value="F:rRNA binding"/>
    <property type="evidence" value="ECO:0007669"/>
    <property type="project" value="UniProtKB-KW"/>
</dbReference>
<evidence type="ECO:0000256" key="5">
    <source>
        <dbReference type="ARBA" id="ARBA00023274"/>
    </source>
</evidence>
<dbReference type="PANTHER" id="PTHR11229:SF16">
    <property type="entry name" value="LARGE RIBOSOMAL SUBUNIT PROTEIN UL3C"/>
    <property type="match status" value="1"/>
</dbReference>
<dbReference type="FunFam" id="2.40.30.10:FF:000004">
    <property type="entry name" value="50S ribosomal protein L3"/>
    <property type="match status" value="1"/>
</dbReference>
<keyword evidence="2" id="KW-0699">rRNA-binding</keyword>
<evidence type="ECO:0000256" key="1">
    <source>
        <dbReference type="ARBA" id="ARBA00006540"/>
    </source>
</evidence>
<comment type="caution">
    <text evidence="9">The sequence shown here is derived from an EMBL/GenBank/DDBJ whole genome shotgun (WGS) entry which is preliminary data.</text>
</comment>
<dbReference type="GO" id="GO:0003735">
    <property type="term" value="F:structural constituent of ribosome"/>
    <property type="evidence" value="ECO:0007669"/>
    <property type="project" value="InterPro"/>
</dbReference>
<feature type="region of interest" description="Disordered" evidence="8">
    <location>
        <begin position="61"/>
        <end position="87"/>
    </location>
</feature>
<keyword evidence="5" id="KW-0687">Ribonucleoprotein</keyword>
<keyword evidence="3" id="KW-0694">RNA-binding</keyword>
<comment type="similarity">
    <text evidence="1">Belongs to the universal ribosomal protein uL3 family.</text>
</comment>
<evidence type="ECO:0000256" key="2">
    <source>
        <dbReference type="ARBA" id="ARBA00022730"/>
    </source>
</evidence>
<dbReference type="InterPro" id="IPR019927">
    <property type="entry name" value="Ribosomal_uL3_bac/org-type"/>
</dbReference>
<evidence type="ECO:0000313" key="9">
    <source>
        <dbReference type="EMBL" id="OGG38996.1"/>
    </source>
</evidence>
<dbReference type="AlphaFoldDB" id="A0A1F6BPZ0"/>
<evidence type="ECO:0000256" key="6">
    <source>
        <dbReference type="ARBA" id="ARBA00035243"/>
    </source>
</evidence>
<reference evidence="9 10" key="1">
    <citation type="journal article" date="2016" name="Nat. Commun.">
        <title>Thousands of microbial genomes shed light on interconnected biogeochemical processes in an aquifer system.</title>
        <authorList>
            <person name="Anantharaman K."/>
            <person name="Brown C.T."/>
            <person name="Hug L.A."/>
            <person name="Sharon I."/>
            <person name="Castelle C.J."/>
            <person name="Probst A.J."/>
            <person name="Thomas B.C."/>
            <person name="Singh A."/>
            <person name="Wilkins M.J."/>
            <person name="Karaoz U."/>
            <person name="Brodie E.L."/>
            <person name="Williams K.H."/>
            <person name="Hubbard S.S."/>
            <person name="Banfield J.F."/>
        </authorList>
    </citation>
    <scope>NUCLEOTIDE SEQUENCE [LARGE SCALE GENOMIC DNA]</scope>
</reference>
<dbReference type="GO" id="GO:0006412">
    <property type="term" value="P:translation"/>
    <property type="evidence" value="ECO:0007669"/>
    <property type="project" value="InterPro"/>
</dbReference>
<accession>A0A1F6BPZ0</accession>
<dbReference type="InterPro" id="IPR009000">
    <property type="entry name" value="Transl_B-barrel_sf"/>
</dbReference>
<gene>
    <name evidence="9" type="ORF">A2127_01470</name>
</gene>
<dbReference type="Pfam" id="PF00297">
    <property type="entry name" value="Ribosomal_L3"/>
    <property type="match status" value="1"/>
</dbReference>
<dbReference type="InterPro" id="IPR000597">
    <property type="entry name" value="Ribosomal_uL3"/>
</dbReference>
<name>A0A1F6BPZ0_9BACT</name>
<proteinExistence type="inferred from homology"/>
<evidence type="ECO:0000256" key="8">
    <source>
        <dbReference type="SAM" id="MobiDB-lite"/>
    </source>
</evidence>
<evidence type="ECO:0000313" key="10">
    <source>
        <dbReference type="Proteomes" id="UP000179324"/>
    </source>
</evidence>